<proteinExistence type="predicted"/>
<comment type="caution">
    <text evidence="1">The sequence shown here is derived from an EMBL/GenBank/DDBJ whole genome shotgun (WGS) entry which is preliminary data.</text>
</comment>
<organism evidence="1 2">
    <name type="scientific">Paenibacillus nanensis</name>
    <dbReference type="NCBI Taxonomy" id="393251"/>
    <lineage>
        <taxon>Bacteria</taxon>
        <taxon>Bacillati</taxon>
        <taxon>Bacillota</taxon>
        <taxon>Bacilli</taxon>
        <taxon>Bacillales</taxon>
        <taxon>Paenibacillaceae</taxon>
        <taxon>Paenibacillus</taxon>
    </lineage>
</organism>
<dbReference type="RefSeq" id="WP_119598095.1">
    <property type="nucleotide sequence ID" value="NZ_QXQA01000002.1"/>
</dbReference>
<keyword evidence="2" id="KW-1185">Reference proteome</keyword>
<gene>
    <name evidence="1" type="ORF">D3P08_03655</name>
</gene>
<protein>
    <recommendedName>
        <fullName evidence="3">MarR family transcriptional regulator</fullName>
    </recommendedName>
</protein>
<dbReference type="SUPFAM" id="SSF46785">
    <property type="entry name" value="Winged helix' DNA-binding domain"/>
    <property type="match status" value="1"/>
</dbReference>
<dbReference type="Proteomes" id="UP000266482">
    <property type="component" value="Unassembled WGS sequence"/>
</dbReference>
<sequence length="77" mass="9121">MLTDRARKMQRILFNLYRHEAVYLDRQRLAWITGLSEAEIDTVIYELEEQGHVVQKEGLLQVIEGWEHPPARMPNFA</sequence>
<dbReference type="AlphaFoldDB" id="A0A3A1VL72"/>
<dbReference type="EMBL" id="QXQA01000002">
    <property type="protein sequence ID" value="RIX59263.1"/>
    <property type="molecule type" value="Genomic_DNA"/>
</dbReference>
<evidence type="ECO:0000313" key="1">
    <source>
        <dbReference type="EMBL" id="RIX59263.1"/>
    </source>
</evidence>
<accession>A0A3A1VL72</accession>
<evidence type="ECO:0000313" key="2">
    <source>
        <dbReference type="Proteomes" id="UP000266482"/>
    </source>
</evidence>
<dbReference type="InterPro" id="IPR036390">
    <property type="entry name" value="WH_DNA-bd_sf"/>
</dbReference>
<name>A0A3A1VL72_9BACL</name>
<evidence type="ECO:0008006" key="3">
    <source>
        <dbReference type="Google" id="ProtNLM"/>
    </source>
</evidence>
<reference evidence="1 2" key="1">
    <citation type="submission" date="2018-09" db="EMBL/GenBank/DDBJ databases">
        <title>Paenibacillus aracenensis nov. sp. isolated from a cave in southern Spain.</title>
        <authorList>
            <person name="Jurado V."/>
            <person name="Gutierrez-Patricio S."/>
            <person name="Gonzalez-Pimentel J.L."/>
            <person name="Miller A.Z."/>
            <person name="Laiz L."/>
            <person name="Saiz-Jimenez C."/>
        </authorList>
    </citation>
    <scope>NUCLEOTIDE SEQUENCE [LARGE SCALE GENOMIC DNA]</scope>
    <source>
        <strain evidence="1 2">DSM 22867</strain>
    </source>
</reference>